<dbReference type="SUPFAM" id="SSF51306">
    <property type="entry name" value="LexA/Signal peptidase"/>
    <property type="match status" value="1"/>
</dbReference>
<evidence type="ECO:0000313" key="2">
    <source>
        <dbReference type="EMBL" id="GAA4906085.1"/>
    </source>
</evidence>
<sequence>MIRKYQQRAEQDVSGFKSPADDYLEGRLNIVDRLVIDPECTFYFQMDSNSMKTYGLRSGDLLIIDRSMKAVKGAIVVAYVNGAFHCRSYETENGRPFLKGDTDRIETTDGEVLQIWGVVTAICRNTLPSQLRKGDYERVCTL</sequence>
<gene>
    <name evidence="2" type="ORF">GCM10023313_05970</name>
</gene>
<feature type="domain" description="Peptidase S24/S26A/S26B/S26C" evidence="1">
    <location>
        <begin position="15"/>
        <end position="119"/>
    </location>
</feature>
<organism evidence="2 3">
    <name type="scientific">Mucilaginibacter defluvii</name>
    <dbReference type="NCBI Taxonomy" id="1196019"/>
    <lineage>
        <taxon>Bacteria</taxon>
        <taxon>Pseudomonadati</taxon>
        <taxon>Bacteroidota</taxon>
        <taxon>Sphingobacteriia</taxon>
        <taxon>Sphingobacteriales</taxon>
        <taxon>Sphingobacteriaceae</taxon>
        <taxon>Mucilaginibacter</taxon>
    </lineage>
</organism>
<dbReference type="Pfam" id="PF00717">
    <property type="entry name" value="Peptidase_S24"/>
    <property type="match status" value="1"/>
</dbReference>
<dbReference type="Proteomes" id="UP001501436">
    <property type="component" value="Unassembled WGS sequence"/>
</dbReference>
<accession>A0ABP9FRZ6</accession>
<dbReference type="InterPro" id="IPR039418">
    <property type="entry name" value="LexA-like"/>
</dbReference>
<name>A0ABP9FRZ6_9SPHI</name>
<dbReference type="InterPro" id="IPR015927">
    <property type="entry name" value="Peptidase_S24_S26A/B/C"/>
</dbReference>
<protein>
    <recommendedName>
        <fullName evidence="1">Peptidase S24/S26A/S26B/S26C domain-containing protein</fullName>
    </recommendedName>
</protein>
<evidence type="ECO:0000259" key="1">
    <source>
        <dbReference type="Pfam" id="PF00717"/>
    </source>
</evidence>
<dbReference type="InterPro" id="IPR036286">
    <property type="entry name" value="LexA/Signal_pep-like_sf"/>
</dbReference>
<dbReference type="RefSeq" id="WP_345329417.1">
    <property type="nucleotide sequence ID" value="NZ_BAABJI010000001.1"/>
</dbReference>
<keyword evidence="3" id="KW-1185">Reference proteome</keyword>
<dbReference type="EMBL" id="BAABJI010000001">
    <property type="protein sequence ID" value="GAA4906085.1"/>
    <property type="molecule type" value="Genomic_DNA"/>
</dbReference>
<evidence type="ECO:0000313" key="3">
    <source>
        <dbReference type="Proteomes" id="UP001501436"/>
    </source>
</evidence>
<reference evidence="3" key="1">
    <citation type="journal article" date="2019" name="Int. J. Syst. Evol. Microbiol.">
        <title>The Global Catalogue of Microorganisms (GCM) 10K type strain sequencing project: providing services to taxonomists for standard genome sequencing and annotation.</title>
        <authorList>
            <consortium name="The Broad Institute Genomics Platform"/>
            <consortium name="The Broad Institute Genome Sequencing Center for Infectious Disease"/>
            <person name="Wu L."/>
            <person name="Ma J."/>
        </authorList>
    </citation>
    <scope>NUCLEOTIDE SEQUENCE [LARGE SCALE GENOMIC DNA]</scope>
    <source>
        <strain evidence="3">JCM 18283</strain>
    </source>
</reference>
<dbReference type="CDD" id="cd06529">
    <property type="entry name" value="S24_LexA-like"/>
    <property type="match status" value="1"/>
</dbReference>
<proteinExistence type="predicted"/>
<dbReference type="Gene3D" id="2.10.109.10">
    <property type="entry name" value="Umud Fragment, subunit A"/>
    <property type="match status" value="1"/>
</dbReference>
<comment type="caution">
    <text evidence="2">The sequence shown here is derived from an EMBL/GenBank/DDBJ whole genome shotgun (WGS) entry which is preliminary data.</text>
</comment>